<feature type="signal peptide" evidence="1">
    <location>
        <begin position="1"/>
        <end position="19"/>
    </location>
</feature>
<dbReference type="EMBL" id="FNRI01000004">
    <property type="protein sequence ID" value="SEA52187.1"/>
    <property type="molecule type" value="Genomic_DNA"/>
</dbReference>
<evidence type="ECO:0000256" key="1">
    <source>
        <dbReference type="SAM" id="SignalP"/>
    </source>
</evidence>
<gene>
    <name evidence="2" type="ORF">SAMN05444145_10461</name>
</gene>
<protein>
    <recommendedName>
        <fullName evidence="4">DUF4906 domain-containing protein</fullName>
    </recommendedName>
</protein>
<dbReference type="STRING" id="1033731.SAMN05444145_10461"/>
<keyword evidence="3" id="KW-1185">Reference proteome</keyword>
<dbReference type="AlphaFoldDB" id="A0A1H4BVU9"/>
<organism evidence="2 3">
    <name type="scientific">Alistipes timonensis JC136</name>
    <dbReference type="NCBI Taxonomy" id="1033731"/>
    <lineage>
        <taxon>Bacteria</taxon>
        <taxon>Pseudomonadati</taxon>
        <taxon>Bacteroidota</taxon>
        <taxon>Bacteroidia</taxon>
        <taxon>Bacteroidales</taxon>
        <taxon>Rikenellaceae</taxon>
        <taxon>Alistipes</taxon>
    </lineage>
</organism>
<keyword evidence="1" id="KW-0732">Signal</keyword>
<proteinExistence type="predicted"/>
<evidence type="ECO:0000313" key="2">
    <source>
        <dbReference type="EMBL" id="SEA52187.1"/>
    </source>
</evidence>
<accession>A0A1H4BVU9</accession>
<feature type="chain" id="PRO_5010201760" description="DUF4906 domain-containing protein" evidence="1">
    <location>
        <begin position="20"/>
        <end position="1014"/>
    </location>
</feature>
<dbReference type="Proteomes" id="UP000183253">
    <property type="component" value="Unassembled WGS sequence"/>
</dbReference>
<dbReference type="RefSeq" id="WP_010262094.1">
    <property type="nucleotide sequence ID" value="NZ_CAEG01000011.1"/>
</dbReference>
<reference evidence="2 3" key="1">
    <citation type="submission" date="2016-10" db="EMBL/GenBank/DDBJ databases">
        <authorList>
            <person name="de Groot N.N."/>
        </authorList>
    </citation>
    <scope>NUCLEOTIDE SEQUENCE [LARGE SCALE GENOMIC DNA]</scope>
    <source>
        <strain evidence="2 3">DSM 25383</strain>
    </source>
</reference>
<evidence type="ECO:0000313" key="3">
    <source>
        <dbReference type="Proteomes" id="UP000183253"/>
    </source>
</evidence>
<dbReference type="OrthoDB" id="1005235at2"/>
<evidence type="ECO:0008006" key="4">
    <source>
        <dbReference type="Google" id="ProtNLM"/>
    </source>
</evidence>
<name>A0A1H4BVU9_9BACT</name>
<sequence length="1014" mass="108996">MKKILIYGFYLLAAAALLAGCIRDEAVAPAASGDRLILRMPDAQEVALTRAATEAECRIGNLYALVYRGGSLVYKQTAAAAAVTGNGTAQPSVDLNYKVRPGDKIYVVANYPASVGTSLQGLGTGAAESGLSALLVCDNPVYGRVMQRSETQPMYGSVIWSAGSNTCELVRSLAKASVVLDDSGLFAGKTLSFILAGAPQKTSMEVVYDTDADKYEIPNVDGLGGTWSTAVNTDDMIPLTGENYCAPYPISIDAGGVSVDRNTFDKRRSALILCAAAGEAKEYYRLDFSRQLSSTTILGDASNEYIDIDPNTHYAFHIRSVKSGGYSTAAEAWQNPGSNIEYTVTVSGDGWKSSTGNGQYLVRTDRDTVLVLKNVAAASDLVKFACQMPDAGQKPGGELPGSVDTRVVTLVGPDKETLVPVENIQLCTSDGTPVENNMFDFSGETIPADGYPLKYIAGASVPAGHVYLRIRYGNIDHYVPLAYVTLYVRANVNTITYQGRKDATLDVRSYYQASGTSACSPCPWTAEFSVDGGASWTKSAPDMLSGFPESGRGSYDAPEEGFPNLFKFDVTAQAVAEDNPHNEVLRATQNVSGVYDLSTKGGRTAMNTANCYLVSAPGSYTFPLVYGNGVKDGVPNAAAYAAAGGTNILDLFLNYQDAPIDDPYIYNDPGIQLADACLVWQDAPNLVSGIALAADKQSIRFEVDRSTIRQGNAVIAVRDASGEIVWSWHIWVTDYILGSDLRRVTNFQGNEYTAMPVNVGWCDREVMVSEARSVMVRITQDRTGVSQTFTIDQTAYSNDRPGHNPYFQWGRKDPMLPVVGTMKDKDFYTDLPEYAFDKSGAGKVSVSEAIRHPHVFYNYGSEGPVFDWCTERYLNLWGTSVSGIEHAVGVKTIYDPSPVGYIMPPAGFFTGFSATGGTVSSVSQFNVEGGFDAGWNFYGEKGGKGGLIFLPAVGYRTYVSGHGLTFGNTGYCWSSSTYDYDSGSSYNFTLSEGKLTPTSTISRAAGLSVRAVRE</sequence>
<dbReference type="PROSITE" id="PS51257">
    <property type="entry name" value="PROKAR_LIPOPROTEIN"/>
    <property type="match status" value="1"/>
</dbReference>